<dbReference type="GO" id="GO:0004386">
    <property type="term" value="F:helicase activity"/>
    <property type="evidence" value="ECO:0007669"/>
    <property type="project" value="UniProtKB-KW"/>
</dbReference>
<dbReference type="Gene3D" id="1.10.3210.30">
    <property type="match status" value="1"/>
</dbReference>
<evidence type="ECO:0000256" key="6">
    <source>
        <dbReference type="ARBA" id="ARBA00022801"/>
    </source>
</evidence>
<evidence type="ECO:0000313" key="12">
    <source>
        <dbReference type="EMBL" id="GBC63964.1"/>
    </source>
</evidence>
<dbReference type="CDD" id="cd09641">
    <property type="entry name" value="Cas3''_I"/>
    <property type="match status" value="1"/>
</dbReference>
<evidence type="ECO:0000259" key="11">
    <source>
        <dbReference type="PROSITE" id="PS51643"/>
    </source>
</evidence>
<dbReference type="GO" id="GO:0005524">
    <property type="term" value="F:ATP binding"/>
    <property type="evidence" value="ECO:0007669"/>
    <property type="project" value="UniProtKB-KW"/>
</dbReference>
<dbReference type="NCBIfam" id="TIGR01596">
    <property type="entry name" value="cas3_HD"/>
    <property type="match status" value="1"/>
</dbReference>
<accession>A0A401G425</accession>
<keyword evidence="7" id="KW-0347">Helicase</keyword>
<dbReference type="OrthoDB" id="9810236at2"/>
<name>A0A401G425_9BACT</name>
<reference evidence="13" key="2">
    <citation type="submission" date="2019-01" db="EMBL/GenBank/DDBJ databases">
        <title>Genome sequence of Desulfonema ishimotonii strain Tokyo 01.</title>
        <authorList>
            <person name="Fukui M."/>
        </authorList>
    </citation>
    <scope>NUCLEOTIDE SEQUENCE [LARGE SCALE GENOMIC DNA]</scope>
    <source>
        <strain evidence="13">Tokyo 01</strain>
    </source>
</reference>
<dbReference type="InterPro" id="IPR052511">
    <property type="entry name" value="ATP-dep_Helicase"/>
</dbReference>
<dbReference type="AlphaFoldDB" id="A0A401G425"/>
<keyword evidence="4" id="KW-0479">Metal-binding</keyword>
<evidence type="ECO:0000313" key="13">
    <source>
        <dbReference type="Proteomes" id="UP000288096"/>
    </source>
</evidence>
<dbReference type="Pfam" id="PF18019">
    <property type="entry name" value="Cas3_HD"/>
    <property type="match status" value="1"/>
</dbReference>
<dbReference type="InterPro" id="IPR006474">
    <property type="entry name" value="Helicase_Cas3_CRISPR-ass_core"/>
</dbReference>
<dbReference type="GO" id="GO:0046872">
    <property type="term" value="F:metal ion binding"/>
    <property type="evidence" value="ECO:0007669"/>
    <property type="project" value="UniProtKB-KW"/>
</dbReference>
<proteinExistence type="inferred from homology"/>
<keyword evidence="8" id="KW-0067">ATP-binding</keyword>
<gene>
    <name evidence="12" type="ORF">DENIS_4964</name>
</gene>
<dbReference type="InterPro" id="IPR054712">
    <property type="entry name" value="Cas3-like_dom"/>
</dbReference>
<dbReference type="EMBL" id="BEXT01000001">
    <property type="protein sequence ID" value="GBC63964.1"/>
    <property type="molecule type" value="Genomic_DNA"/>
</dbReference>
<reference evidence="13" key="1">
    <citation type="submission" date="2017-11" db="EMBL/GenBank/DDBJ databases">
        <authorList>
            <person name="Watanabe M."/>
            <person name="Kojima H."/>
        </authorList>
    </citation>
    <scope>NUCLEOTIDE SEQUENCE [LARGE SCALE GENOMIC DNA]</scope>
    <source>
        <strain evidence="13">Tokyo 01</strain>
    </source>
</reference>
<dbReference type="SMART" id="SM00487">
    <property type="entry name" value="DEXDc"/>
    <property type="match status" value="1"/>
</dbReference>
<comment type="similarity">
    <text evidence="2">In the central section; belongs to the CRISPR-associated helicase Cas3 family.</text>
</comment>
<dbReference type="SUPFAM" id="SSF109604">
    <property type="entry name" value="HD-domain/PDEase-like"/>
    <property type="match status" value="1"/>
</dbReference>
<dbReference type="PANTHER" id="PTHR47962">
    <property type="entry name" value="ATP-DEPENDENT HELICASE LHR-RELATED-RELATED"/>
    <property type="match status" value="1"/>
</dbReference>
<dbReference type="GO" id="GO:0004519">
    <property type="term" value="F:endonuclease activity"/>
    <property type="evidence" value="ECO:0007669"/>
    <property type="project" value="UniProtKB-KW"/>
</dbReference>
<dbReference type="Pfam" id="PF00270">
    <property type="entry name" value="DEAD"/>
    <property type="match status" value="1"/>
</dbReference>
<feature type="domain" description="Helicase ATP-binding" evidence="10">
    <location>
        <begin position="242"/>
        <end position="424"/>
    </location>
</feature>
<organism evidence="12 13">
    <name type="scientific">Desulfonema ishimotonii</name>
    <dbReference type="NCBI Taxonomy" id="45657"/>
    <lineage>
        <taxon>Bacteria</taxon>
        <taxon>Pseudomonadati</taxon>
        <taxon>Thermodesulfobacteriota</taxon>
        <taxon>Desulfobacteria</taxon>
        <taxon>Desulfobacterales</taxon>
        <taxon>Desulfococcaceae</taxon>
        <taxon>Desulfonema</taxon>
    </lineage>
</organism>
<dbReference type="SUPFAM" id="SSF52540">
    <property type="entry name" value="P-loop containing nucleoside triphosphate hydrolases"/>
    <property type="match status" value="1"/>
</dbReference>
<keyword evidence="9" id="KW-0051">Antiviral defense</keyword>
<evidence type="ECO:0000256" key="5">
    <source>
        <dbReference type="ARBA" id="ARBA00022741"/>
    </source>
</evidence>
<evidence type="ECO:0000256" key="9">
    <source>
        <dbReference type="ARBA" id="ARBA00023118"/>
    </source>
</evidence>
<dbReference type="PROSITE" id="PS51192">
    <property type="entry name" value="HELICASE_ATP_BIND_1"/>
    <property type="match status" value="1"/>
</dbReference>
<dbReference type="Gene3D" id="3.40.50.300">
    <property type="entry name" value="P-loop containing nucleotide triphosphate hydrolases"/>
    <property type="match status" value="2"/>
</dbReference>
<keyword evidence="12" id="KW-0255">Endonuclease</keyword>
<feature type="domain" description="HD Cas3-type" evidence="11">
    <location>
        <begin position="14"/>
        <end position="186"/>
    </location>
</feature>
<dbReference type="PANTHER" id="PTHR47962:SF5">
    <property type="entry name" value="ATP-DEPENDENT HELICASE LHR-RELATED"/>
    <property type="match status" value="1"/>
</dbReference>
<dbReference type="InterPro" id="IPR027417">
    <property type="entry name" value="P-loop_NTPase"/>
</dbReference>
<keyword evidence="3" id="KW-0540">Nuclease</keyword>
<evidence type="ECO:0000256" key="8">
    <source>
        <dbReference type="ARBA" id="ARBA00022840"/>
    </source>
</evidence>
<dbReference type="CDD" id="cd17930">
    <property type="entry name" value="DEXHc_cas3"/>
    <property type="match status" value="1"/>
</dbReference>
<keyword evidence="5" id="KW-0547">Nucleotide-binding</keyword>
<evidence type="ECO:0000256" key="7">
    <source>
        <dbReference type="ARBA" id="ARBA00022806"/>
    </source>
</evidence>
<dbReference type="GO" id="GO:0003677">
    <property type="term" value="F:DNA binding"/>
    <property type="evidence" value="ECO:0007669"/>
    <property type="project" value="TreeGrafter"/>
</dbReference>
<dbReference type="InterPro" id="IPR006483">
    <property type="entry name" value="CRISPR-assoc_Cas3_HD"/>
</dbReference>
<dbReference type="NCBIfam" id="TIGR01587">
    <property type="entry name" value="cas3_core"/>
    <property type="match status" value="1"/>
</dbReference>
<evidence type="ECO:0000256" key="4">
    <source>
        <dbReference type="ARBA" id="ARBA00022723"/>
    </source>
</evidence>
<dbReference type="InterPro" id="IPR011545">
    <property type="entry name" value="DEAD/DEAH_box_helicase_dom"/>
</dbReference>
<dbReference type="PROSITE" id="PS51643">
    <property type="entry name" value="HD_CAS3"/>
    <property type="match status" value="1"/>
</dbReference>
<dbReference type="InterPro" id="IPR038257">
    <property type="entry name" value="CRISPR-assoc_Cas3_HD_sf"/>
</dbReference>
<comment type="caution">
    <text evidence="12">The sequence shown here is derived from an EMBL/GenBank/DDBJ whole genome shotgun (WGS) entry which is preliminary data.</text>
</comment>
<comment type="similarity">
    <text evidence="1">In the N-terminal section; belongs to the CRISPR-associated nuclease Cas3-HD family.</text>
</comment>
<keyword evidence="6" id="KW-0378">Hydrolase</keyword>
<evidence type="ECO:0000256" key="3">
    <source>
        <dbReference type="ARBA" id="ARBA00022722"/>
    </source>
</evidence>
<dbReference type="InterPro" id="IPR014001">
    <property type="entry name" value="Helicase_ATP-bd"/>
</dbReference>
<keyword evidence="13" id="KW-1185">Reference proteome</keyword>
<evidence type="ECO:0000256" key="2">
    <source>
        <dbReference type="ARBA" id="ARBA00009046"/>
    </source>
</evidence>
<dbReference type="RefSeq" id="WP_124330975.1">
    <property type="nucleotide sequence ID" value="NZ_BEXT01000001.1"/>
</dbReference>
<dbReference type="GO" id="GO:0016887">
    <property type="term" value="F:ATP hydrolysis activity"/>
    <property type="evidence" value="ECO:0007669"/>
    <property type="project" value="TreeGrafter"/>
</dbReference>
<dbReference type="Proteomes" id="UP000288096">
    <property type="component" value="Unassembled WGS sequence"/>
</dbReference>
<sequence>MGQRYYAHSLENEPEEKWQTVEAHLQQVAQLAKNFGADFEAGKWAEMAGRWHDVGKYSLEFQKRIGADIDANIELMRGRPDHSTAGAQHADAMSKQLGKFLAYPIAGHHAGLPNGQETSESCLFKRLKKVVPDWSACPEKILEPAALGMPPFAKGMAGKKAGKRIGFQASFFIRMLYSCLVDADFLDTEQFVNPEKADWRKGYPGLESLNEKLILYLNDLVKSAEPTHINKDRDKILRHCLDAAEKEPGLFSLTVPTGGGKTLSSLAFALKHALKYGLKRVIYVIPYTSIIEQNAAVFREILGDSAVLEHHSNFELKDEKDEDRRSRSAAENWDAPLVVTTNVQFFESLFHSRSSKCRKLHNIAKSVVILDEAQMLPVPFLRPCVETLRELSEFYSTSIVLCTATQPALSEEDLSWRLENVREIMPEPATLYEAFRRVNAEYVSKLSDEELAERLARHEQVLCVVNTRKHARLIYEKIKGDGCYHLSALMCPAHRSEKLAEIRQALDAGRPCRVISTQLIEAGVDIDFPVVYRSAAGIDSVAQAAGRCNREGRIREGGQVCVFMPEDGLPPGYFRQNAETAEIVMRHHDDMLSPDAVREYFETLYWRKGDDELDREEILKDLWEGAQRADFPFRTVAGKFNIIDKNGMDSVIVPFKTEPSGLIDEIEGTDKLGQMARKLQRYTVQIPKRVFYALEAASVIERVRNQFCVLINKDIYKDELGLCPEDPTFHESESLMT</sequence>
<protein>
    <submittedName>
        <fullName evidence="12">CRISPR-associated helicase/endonuclease Cas3</fullName>
    </submittedName>
</protein>
<dbReference type="GO" id="GO:0051607">
    <property type="term" value="P:defense response to virus"/>
    <property type="evidence" value="ECO:0007669"/>
    <property type="project" value="UniProtKB-KW"/>
</dbReference>
<evidence type="ECO:0000256" key="1">
    <source>
        <dbReference type="ARBA" id="ARBA00006847"/>
    </source>
</evidence>
<evidence type="ECO:0000259" key="10">
    <source>
        <dbReference type="PROSITE" id="PS51192"/>
    </source>
</evidence>
<dbReference type="Pfam" id="PF22590">
    <property type="entry name" value="Cas3-like_C_2"/>
    <property type="match status" value="1"/>
</dbReference>